<keyword evidence="1" id="KW-0812">Transmembrane</keyword>
<dbReference type="eggNOG" id="COG5486">
    <property type="taxonomic scope" value="Bacteria"/>
</dbReference>
<feature type="transmembrane region" description="Helical" evidence="1">
    <location>
        <begin position="91"/>
        <end position="117"/>
    </location>
</feature>
<protein>
    <recommendedName>
        <fullName evidence="4">Metal-binding integral membrane protein</fullName>
    </recommendedName>
</protein>
<feature type="transmembrane region" description="Helical" evidence="1">
    <location>
        <begin position="53"/>
        <end position="79"/>
    </location>
</feature>
<reference evidence="3" key="1">
    <citation type="journal article" date="2010" name="ISME J.">
        <title>The complete genome sequence of the algal symbiont Dinoroseobacter shibae: a hitchhiker's guide to life in the sea.</title>
        <authorList>
            <person name="Wagner-Dobler I."/>
            <person name="Ballhausen B."/>
            <person name="Berger M."/>
            <person name="Brinkhoff T."/>
            <person name="Buchholz I."/>
            <person name="Bunk B."/>
            <person name="Cypionka H."/>
            <person name="Daniel R."/>
            <person name="Drepper T."/>
            <person name="Gerdts G."/>
            <person name="Hahnke S."/>
            <person name="Han C."/>
            <person name="Jahn D."/>
            <person name="Kalhoefer D."/>
            <person name="Kiss H."/>
            <person name="Klenk H.P."/>
            <person name="Kyrpides N."/>
            <person name="Liebl W."/>
            <person name="Liesegang H."/>
            <person name="Meincke L."/>
            <person name="Pati A."/>
            <person name="Petersen J."/>
            <person name="Piekarski T."/>
            <person name="Pommerenke C."/>
            <person name="Pradella S."/>
            <person name="Pukall R."/>
            <person name="Rabus R."/>
            <person name="Stackebrandt E."/>
            <person name="Thole S."/>
            <person name="Thompson L."/>
            <person name="Tielen P."/>
            <person name="Tomasch J."/>
            <person name="von Jan M."/>
            <person name="Wanphrut N."/>
            <person name="Wichels A."/>
            <person name="Zech H."/>
            <person name="Simon M."/>
        </authorList>
    </citation>
    <scope>NUCLEOTIDE SEQUENCE [LARGE SCALE GENOMIC DNA]</scope>
    <source>
        <strain evidence="3">DSM 16493 / NCIMB 14021 / DFL 12</strain>
    </source>
</reference>
<accession>A8LRM8</accession>
<name>A8LRM8_DINSH</name>
<keyword evidence="1" id="KW-1133">Transmembrane helix</keyword>
<feature type="transmembrane region" description="Helical" evidence="1">
    <location>
        <begin position="232"/>
        <end position="250"/>
    </location>
</feature>
<dbReference type="Proteomes" id="UP000006833">
    <property type="component" value="Chromosome"/>
</dbReference>
<evidence type="ECO:0008006" key="4">
    <source>
        <dbReference type="Google" id="ProtNLM"/>
    </source>
</evidence>
<proteinExistence type="predicted"/>
<evidence type="ECO:0000313" key="2">
    <source>
        <dbReference type="EMBL" id="ABV94059.1"/>
    </source>
</evidence>
<dbReference type="OrthoDB" id="164118at2"/>
<evidence type="ECO:0000313" key="3">
    <source>
        <dbReference type="Proteomes" id="UP000006833"/>
    </source>
</evidence>
<dbReference type="EMBL" id="CP000830">
    <property type="protein sequence ID" value="ABV94059.1"/>
    <property type="molecule type" value="Genomic_DNA"/>
</dbReference>
<evidence type="ECO:0000256" key="1">
    <source>
        <dbReference type="SAM" id="Phobius"/>
    </source>
</evidence>
<feature type="transmembrane region" description="Helical" evidence="1">
    <location>
        <begin position="12"/>
        <end position="33"/>
    </location>
</feature>
<dbReference type="AlphaFoldDB" id="A8LRM8"/>
<dbReference type="KEGG" id="dsh:Dshi_2323"/>
<dbReference type="InterPro" id="IPR018688">
    <property type="entry name" value="PpoB2-like"/>
</dbReference>
<keyword evidence="1" id="KW-0472">Membrane</keyword>
<dbReference type="HOGENOM" id="CLU_065506_1_0_5"/>
<feature type="transmembrane region" description="Helical" evidence="1">
    <location>
        <begin position="186"/>
        <end position="212"/>
    </location>
</feature>
<keyword evidence="3" id="KW-1185">Reference proteome</keyword>
<dbReference type="RefSeq" id="WP_012178990.1">
    <property type="nucleotide sequence ID" value="NC_009952.1"/>
</dbReference>
<dbReference type="STRING" id="398580.Dshi_2323"/>
<gene>
    <name evidence="2" type="ordered locus">Dshi_2323</name>
</gene>
<sequence>MTALRTSLRGLSWLAFFAIILLAWWVMFDMARMSGVDLWGRPVGMNMMPMESFGTLFAMWAIMMAAMMLPTLVPTLGTYDALIRSADGTRAGWIGVLLGYFLVWVAVAALLAVVQVAFLNTGIVNGLGAFTSLWLSGLLLLAVGLFQFSRLKAVCHGVCHSPMSYFLGRWRTGFAGGLRMGAGMGAFCAGCCWGLMALGFVGGTMSLVWMGLATLFMVVEKLPELGTHVTKPMGIVLMTAGLGVIAYAATGM</sequence>
<feature type="transmembrane region" description="Helical" evidence="1">
    <location>
        <begin position="123"/>
        <end position="146"/>
    </location>
</feature>
<organism evidence="2 3">
    <name type="scientific">Dinoroseobacter shibae (strain DSM 16493 / NCIMB 14021 / DFL 12)</name>
    <dbReference type="NCBI Taxonomy" id="398580"/>
    <lineage>
        <taxon>Bacteria</taxon>
        <taxon>Pseudomonadati</taxon>
        <taxon>Pseudomonadota</taxon>
        <taxon>Alphaproteobacteria</taxon>
        <taxon>Rhodobacterales</taxon>
        <taxon>Roseobacteraceae</taxon>
        <taxon>Dinoroseobacter</taxon>
    </lineage>
</organism>
<dbReference type="Pfam" id="PF09948">
    <property type="entry name" value="PpoB2"/>
    <property type="match status" value="1"/>
</dbReference>